<feature type="chain" id="PRO_5047181728" evidence="1">
    <location>
        <begin position="25"/>
        <end position="327"/>
    </location>
</feature>
<accession>A0ABU8W3X3</accession>
<protein>
    <submittedName>
        <fullName evidence="2">ABC transporter substrate-binding protein</fullName>
    </submittedName>
</protein>
<gene>
    <name evidence="2" type="ORF">WKW80_22425</name>
</gene>
<organism evidence="2 3">
    <name type="scientific">Variovorax humicola</name>
    <dbReference type="NCBI Taxonomy" id="1769758"/>
    <lineage>
        <taxon>Bacteria</taxon>
        <taxon>Pseudomonadati</taxon>
        <taxon>Pseudomonadota</taxon>
        <taxon>Betaproteobacteria</taxon>
        <taxon>Burkholderiales</taxon>
        <taxon>Comamonadaceae</taxon>
        <taxon>Variovorax</taxon>
    </lineage>
</organism>
<evidence type="ECO:0000256" key="1">
    <source>
        <dbReference type="SAM" id="SignalP"/>
    </source>
</evidence>
<dbReference type="RefSeq" id="WP_340365784.1">
    <property type="nucleotide sequence ID" value="NZ_JBBKZV010000016.1"/>
</dbReference>
<dbReference type="CDD" id="cd06325">
    <property type="entry name" value="PBP1_ABC_unchar_transporter"/>
    <property type="match status" value="1"/>
</dbReference>
<sequence length="327" mass="34990">MKRRTVLGTAFALALMQNSARALASNDKVLRLGWVTAQAAASLAPVVAALRASLAQLGYIEGRNLAIEFKYGNDSVERVPELVAELQRMPVDILLAQGGPAVNVVGNIPLNVPVAYVFSGDPVSAGFAKSLAHPDSNMTGLTLLAAEINGKLLEILREMVPALRDVAIVANPEHAGSQIEREYTDGAARKLGLQVQYFPVRTRDELASSLEAMAASPARALSIFSDSFAVANRRQIIDFATARKMPVMSGWPVFADSGALCTYGPRLVDSYARLASYVDRIAKGAKPADLPIERPTTFELVLNLKTASAIGLTIPPSLLVRADRLIQ</sequence>
<proteinExistence type="predicted"/>
<dbReference type="Gene3D" id="3.40.50.2300">
    <property type="match status" value="2"/>
</dbReference>
<dbReference type="PANTHER" id="PTHR35271:SF1">
    <property type="entry name" value="ABC TRANSPORTER, SUBSTRATE-BINDING LIPOPROTEIN"/>
    <property type="match status" value="1"/>
</dbReference>
<name>A0ABU8W3X3_9BURK</name>
<evidence type="ECO:0000313" key="3">
    <source>
        <dbReference type="Proteomes" id="UP001363010"/>
    </source>
</evidence>
<dbReference type="EMBL" id="JBBKZV010000016">
    <property type="protein sequence ID" value="MEJ8824761.1"/>
    <property type="molecule type" value="Genomic_DNA"/>
</dbReference>
<reference evidence="2 3" key="1">
    <citation type="submission" date="2024-03" db="EMBL/GenBank/DDBJ databases">
        <title>Novel species of the genus Variovorax.</title>
        <authorList>
            <person name="Liu Q."/>
            <person name="Xin Y.-H."/>
        </authorList>
    </citation>
    <scope>NUCLEOTIDE SEQUENCE [LARGE SCALE GENOMIC DNA]</scope>
    <source>
        <strain evidence="2 3">KACC 18501</strain>
    </source>
</reference>
<dbReference type="Pfam" id="PF04392">
    <property type="entry name" value="ABC_sub_bind"/>
    <property type="match status" value="1"/>
</dbReference>
<keyword evidence="1" id="KW-0732">Signal</keyword>
<keyword evidence="3" id="KW-1185">Reference proteome</keyword>
<dbReference type="InterPro" id="IPR007487">
    <property type="entry name" value="ABC_transpt-TYRBP-like"/>
</dbReference>
<comment type="caution">
    <text evidence="2">The sequence shown here is derived from an EMBL/GenBank/DDBJ whole genome shotgun (WGS) entry which is preliminary data.</text>
</comment>
<dbReference type="PANTHER" id="PTHR35271">
    <property type="entry name" value="ABC TRANSPORTER, SUBSTRATE-BINDING LIPOPROTEIN-RELATED"/>
    <property type="match status" value="1"/>
</dbReference>
<evidence type="ECO:0000313" key="2">
    <source>
        <dbReference type="EMBL" id="MEJ8824761.1"/>
    </source>
</evidence>
<dbReference type="Proteomes" id="UP001363010">
    <property type="component" value="Unassembled WGS sequence"/>
</dbReference>
<feature type="signal peptide" evidence="1">
    <location>
        <begin position="1"/>
        <end position="24"/>
    </location>
</feature>